<dbReference type="GO" id="GO:0042797">
    <property type="term" value="P:tRNA transcription by RNA polymerase III"/>
    <property type="evidence" value="ECO:0007669"/>
    <property type="project" value="TreeGrafter"/>
</dbReference>
<dbReference type="GO" id="GO:0005666">
    <property type="term" value="C:RNA polymerase III complex"/>
    <property type="evidence" value="ECO:0007669"/>
    <property type="project" value="TreeGrafter"/>
</dbReference>
<reference evidence="2 3" key="1">
    <citation type="submission" date="2019-07" db="EMBL/GenBank/DDBJ databases">
        <title>WGS assembly of Gossypium tomentosum.</title>
        <authorList>
            <person name="Chen Z.J."/>
            <person name="Sreedasyam A."/>
            <person name="Ando A."/>
            <person name="Song Q."/>
            <person name="De L."/>
            <person name="Hulse-Kemp A."/>
            <person name="Ding M."/>
            <person name="Ye W."/>
            <person name="Kirkbride R."/>
            <person name="Jenkins J."/>
            <person name="Plott C."/>
            <person name="Lovell J."/>
            <person name="Lin Y.-M."/>
            <person name="Vaughn R."/>
            <person name="Liu B."/>
            <person name="Li W."/>
            <person name="Simpson S."/>
            <person name="Scheffler B."/>
            <person name="Saski C."/>
            <person name="Grover C."/>
            <person name="Hu G."/>
            <person name="Conover J."/>
            <person name="Carlson J."/>
            <person name="Shu S."/>
            <person name="Boston L."/>
            <person name="Williams M."/>
            <person name="Peterson D."/>
            <person name="Mcgee K."/>
            <person name="Jones D."/>
            <person name="Wendel J."/>
            <person name="Stelly D."/>
            <person name="Grimwood J."/>
            <person name="Schmutz J."/>
        </authorList>
    </citation>
    <scope>NUCLEOTIDE SEQUENCE [LARGE SCALE GENOMIC DNA]</scope>
    <source>
        <strain evidence="2">7179.01</strain>
    </source>
</reference>
<dbReference type="EMBL" id="CM017633">
    <property type="protein sequence ID" value="TYH45395.1"/>
    <property type="molecule type" value="Genomic_DNA"/>
</dbReference>
<accession>A0A5D2ITE0</accession>
<evidence type="ECO:0008006" key="4">
    <source>
        <dbReference type="Google" id="ProtNLM"/>
    </source>
</evidence>
<dbReference type="PANTHER" id="PTHR12069">
    <property type="entry name" value="DNA-DIRECTED RNA POLYMERASES III 80 KDA POLYPEPTIDE RNA POLYMERASE III SUBUNIT 5"/>
    <property type="match status" value="1"/>
</dbReference>
<protein>
    <recommendedName>
        <fullName evidence="4">DNA-directed RNA polymerase III subunit RPC5</fullName>
    </recommendedName>
</protein>
<evidence type="ECO:0000256" key="1">
    <source>
        <dbReference type="SAM" id="MobiDB-lite"/>
    </source>
</evidence>
<evidence type="ECO:0000313" key="2">
    <source>
        <dbReference type="EMBL" id="TYH45395.1"/>
    </source>
</evidence>
<dbReference type="AlphaFoldDB" id="A0A5D2ITE0"/>
<proteinExistence type="predicted"/>
<name>A0A5D2ITE0_GOSTO</name>
<sequence>MDLDDLGELDGSSQANTRTTKFAPKSSKFAPKLKSTSKPKPKPHPNKSLKTPQDVKPPMVAEPKAEQSISNGAVKMEIDEETKEDEILTEANREEDQGEEEDMVVREIDVFFTPSIDADAQLYVLQYPLRPCWRPYELDERCKEVRVKPDSGEVEIDMSVDVDSNNYDSESGSKLKMTKQTLSSSWLPPRPSGYAVGVLMGDKVIFMVQLHLNPIHAVVQLRPSLAHLKSGVSKRKDTVAAEAEVAVKVEPNDGKAAGPSAKQNQKVQSSTEQKAEDKECWVPLKYHSSISDFSAQYLQKMMAEQSSPIEFTLNPYDYVDSLCPLPSNNNKAQRLSRRLLCSIPLEDRLKKLLTEGRPFHHFNTLKRHYAPDDPMEEVFEVLQKHALLVQGLWNPFISYDKVNHLSTSRKEEVKGFLKILAIESPPLKGWKLKENTDENFKKEYPDIVKKQEQIWKAGEDNVTNHIWRGAKGGPGNSDKVARKVAPGAHAGRTMSDETREAIPKALKKVFQTYKVCSLQLIRKGLRDLALSQSTLPKADARLVVKAAYGADAPEHELQDVVSQVAVELHGGLFFMKSSQENPECDPLREVVINLLCVKDKLKKAEVTAAAQVNLKRDITNNEYNKVMSDFCEYKGNWWVLKSGDGKPS</sequence>
<dbReference type="InterPro" id="IPR006886">
    <property type="entry name" value="RNA_pol_III_Rpc5"/>
</dbReference>
<gene>
    <name evidence="2" type="ORF">ES332_D11G261600v1</name>
</gene>
<organism evidence="2 3">
    <name type="scientific">Gossypium tomentosum</name>
    <name type="common">Hawaiian cotton</name>
    <name type="synonym">Gossypium sandvicense</name>
    <dbReference type="NCBI Taxonomy" id="34277"/>
    <lineage>
        <taxon>Eukaryota</taxon>
        <taxon>Viridiplantae</taxon>
        <taxon>Streptophyta</taxon>
        <taxon>Embryophyta</taxon>
        <taxon>Tracheophyta</taxon>
        <taxon>Spermatophyta</taxon>
        <taxon>Magnoliopsida</taxon>
        <taxon>eudicotyledons</taxon>
        <taxon>Gunneridae</taxon>
        <taxon>Pentapetalae</taxon>
        <taxon>rosids</taxon>
        <taxon>malvids</taxon>
        <taxon>Malvales</taxon>
        <taxon>Malvaceae</taxon>
        <taxon>Malvoideae</taxon>
        <taxon>Gossypium</taxon>
    </lineage>
</organism>
<feature type="region of interest" description="Disordered" evidence="1">
    <location>
        <begin position="1"/>
        <end position="84"/>
    </location>
</feature>
<dbReference type="PANTHER" id="PTHR12069:SF0">
    <property type="entry name" value="DNA-DIRECTED RNA POLYMERASE III SUBUNIT RPC5"/>
    <property type="match status" value="1"/>
</dbReference>
<feature type="compositionally biased region" description="Basic residues" evidence="1">
    <location>
        <begin position="35"/>
        <end position="47"/>
    </location>
</feature>
<feature type="compositionally biased region" description="Polar residues" evidence="1">
    <location>
        <begin position="261"/>
        <end position="272"/>
    </location>
</feature>
<keyword evidence="3" id="KW-1185">Reference proteome</keyword>
<dbReference type="Proteomes" id="UP000322667">
    <property type="component" value="Chromosome D11"/>
</dbReference>
<dbReference type="Pfam" id="PF04801">
    <property type="entry name" value="RPC5"/>
    <property type="match status" value="2"/>
</dbReference>
<feature type="region of interest" description="Disordered" evidence="1">
    <location>
        <begin position="250"/>
        <end position="274"/>
    </location>
</feature>
<evidence type="ECO:0000313" key="3">
    <source>
        <dbReference type="Proteomes" id="UP000322667"/>
    </source>
</evidence>